<dbReference type="EMBL" id="BMAW01011003">
    <property type="protein sequence ID" value="GFT21523.1"/>
    <property type="molecule type" value="Genomic_DNA"/>
</dbReference>
<comment type="caution">
    <text evidence="3">The sequence shown here is derived from an EMBL/GenBank/DDBJ whole genome shotgun (WGS) entry which is preliminary data.</text>
</comment>
<feature type="region of interest" description="Disordered" evidence="2">
    <location>
        <begin position="187"/>
        <end position="206"/>
    </location>
</feature>
<proteinExistence type="predicted"/>
<sequence length="206" mass="23971">MSEEEINNIDEKGFYDGERRKGQRHGYGTYYFLSGARYIGHWKKGLKHGSGKFLYPDGSCYDGEWWENKKHGYGRYIYPNGDSYDGMWSLDTRQGFGLYCDERRKYYYRGNFSNGQLYGPIYVLMNNIQYTGNFIDGKPEGEGIFTLNNGLQVKGEFELLGERKIPIWTTKSIETANTLYGKKAERARNDAHDVTDQTEMTRQNTQ</sequence>
<dbReference type="InterPro" id="IPR003409">
    <property type="entry name" value="MORN"/>
</dbReference>
<reference evidence="3" key="1">
    <citation type="submission" date="2020-08" db="EMBL/GenBank/DDBJ databases">
        <title>Multicomponent nature underlies the extraordinary mechanical properties of spider dragline silk.</title>
        <authorList>
            <person name="Kono N."/>
            <person name="Nakamura H."/>
            <person name="Mori M."/>
            <person name="Yoshida Y."/>
            <person name="Ohtoshi R."/>
            <person name="Malay A.D."/>
            <person name="Moran D.A.P."/>
            <person name="Tomita M."/>
            <person name="Numata K."/>
            <person name="Arakawa K."/>
        </authorList>
    </citation>
    <scope>NUCLEOTIDE SEQUENCE</scope>
</reference>
<dbReference type="GO" id="GO:0007286">
    <property type="term" value="P:spermatid development"/>
    <property type="evidence" value="ECO:0007669"/>
    <property type="project" value="TreeGrafter"/>
</dbReference>
<dbReference type="PANTHER" id="PTHR43215">
    <property type="entry name" value="RADIAL SPOKE HEAD 1 HOMOLOG"/>
    <property type="match status" value="1"/>
</dbReference>
<accession>A0A8X6TJI0</accession>
<dbReference type="SMART" id="SM00698">
    <property type="entry name" value="MORN"/>
    <property type="match status" value="5"/>
</dbReference>
<dbReference type="AlphaFoldDB" id="A0A8X6TJI0"/>
<gene>
    <name evidence="3" type="primary">rsph1</name>
    <name evidence="3" type="ORF">NPIL_679341</name>
</gene>
<dbReference type="Pfam" id="PF02493">
    <property type="entry name" value="MORN"/>
    <property type="match status" value="5"/>
</dbReference>
<feature type="compositionally biased region" description="Polar residues" evidence="2">
    <location>
        <begin position="197"/>
        <end position="206"/>
    </location>
</feature>
<organism evidence="3 4">
    <name type="scientific">Nephila pilipes</name>
    <name type="common">Giant wood spider</name>
    <name type="synonym">Nephila maculata</name>
    <dbReference type="NCBI Taxonomy" id="299642"/>
    <lineage>
        <taxon>Eukaryota</taxon>
        <taxon>Metazoa</taxon>
        <taxon>Ecdysozoa</taxon>
        <taxon>Arthropoda</taxon>
        <taxon>Chelicerata</taxon>
        <taxon>Arachnida</taxon>
        <taxon>Araneae</taxon>
        <taxon>Araneomorphae</taxon>
        <taxon>Entelegynae</taxon>
        <taxon>Araneoidea</taxon>
        <taxon>Nephilidae</taxon>
        <taxon>Nephila</taxon>
    </lineage>
</organism>
<dbReference type="Proteomes" id="UP000887013">
    <property type="component" value="Unassembled WGS sequence"/>
</dbReference>
<dbReference type="Gene3D" id="2.20.110.10">
    <property type="entry name" value="Histone H3 K4-specific methyltransferase SET7/9 N-terminal domain"/>
    <property type="match status" value="2"/>
</dbReference>
<dbReference type="GO" id="GO:0031514">
    <property type="term" value="C:motile cilium"/>
    <property type="evidence" value="ECO:0007669"/>
    <property type="project" value="TreeGrafter"/>
</dbReference>
<dbReference type="GO" id="GO:0035082">
    <property type="term" value="P:axoneme assembly"/>
    <property type="evidence" value="ECO:0007669"/>
    <property type="project" value="TreeGrafter"/>
</dbReference>
<evidence type="ECO:0000256" key="1">
    <source>
        <dbReference type="ARBA" id="ARBA00022737"/>
    </source>
</evidence>
<evidence type="ECO:0000256" key="2">
    <source>
        <dbReference type="SAM" id="MobiDB-lite"/>
    </source>
</evidence>
<dbReference type="OrthoDB" id="423343at2759"/>
<evidence type="ECO:0000313" key="4">
    <source>
        <dbReference type="Proteomes" id="UP000887013"/>
    </source>
</evidence>
<evidence type="ECO:0000313" key="3">
    <source>
        <dbReference type="EMBL" id="GFT21523.1"/>
    </source>
</evidence>
<name>A0A8X6TJI0_NEPPI</name>
<protein>
    <submittedName>
        <fullName evidence="3">Radial spoke head 1</fullName>
    </submittedName>
</protein>
<dbReference type="SUPFAM" id="SSF82185">
    <property type="entry name" value="Histone H3 K4-specific methyltransferase SET7/9 N-terminal domain"/>
    <property type="match status" value="2"/>
</dbReference>
<dbReference type="GO" id="GO:0005634">
    <property type="term" value="C:nucleus"/>
    <property type="evidence" value="ECO:0007669"/>
    <property type="project" value="TreeGrafter"/>
</dbReference>
<keyword evidence="1" id="KW-0677">Repeat</keyword>
<dbReference type="PANTHER" id="PTHR43215:SF14">
    <property type="entry name" value="RADIAL SPOKE HEAD 1 HOMOLOG"/>
    <property type="match status" value="1"/>
</dbReference>
<keyword evidence="4" id="KW-1185">Reference proteome</keyword>